<keyword evidence="2" id="KW-1185">Reference proteome</keyword>
<sequence length="130" mass="14391">MIHSHASASLLARAERSDAAHQHDSAPKPRQLLCHGPLDFASWAPAHDWSMTNMNKSSKTINIHDSMLSLTLYSSFLRILSNERVLLAIQRQPRDGETAKRFLKHITRSYADAAASTGDLGGSRQGAEER</sequence>
<proteinExistence type="predicted"/>
<dbReference type="Proteomes" id="UP000037136">
    <property type="component" value="Unassembled WGS sequence"/>
</dbReference>
<evidence type="ECO:0000313" key="1">
    <source>
        <dbReference type="EMBL" id="PFH56277.1"/>
    </source>
</evidence>
<dbReference type="EMBL" id="LAZP02000617">
    <property type="protein sequence ID" value="PFH56277.1"/>
    <property type="molecule type" value="Genomic_DNA"/>
</dbReference>
<organism evidence="1 2">
    <name type="scientific">Ophiocordyceps unilateralis</name>
    <name type="common">Zombie-ant fungus</name>
    <name type="synonym">Torrubia unilateralis</name>
    <dbReference type="NCBI Taxonomy" id="268505"/>
    <lineage>
        <taxon>Eukaryota</taxon>
        <taxon>Fungi</taxon>
        <taxon>Dikarya</taxon>
        <taxon>Ascomycota</taxon>
        <taxon>Pezizomycotina</taxon>
        <taxon>Sordariomycetes</taxon>
        <taxon>Hypocreomycetidae</taxon>
        <taxon>Hypocreales</taxon>
        <taxon>Ophiocordycipitaceae</taxon>
        <taxon>Ophiocordyceps</taxon>
    </lineage>
</organism>
<name>A0A2A9P5Q0_OPHUN</name>
<reference evidence="1 2" key="2">
    <citation type="journal article" date="2017" name="Sci. Rep.">
        <title>Ant-infecting Ophiocordyceps genomes reveal a high diversity of potential behavioral manipulation genes and a possible major role for enterotoxins.</title>
        <authorList>
            <person name="de Bekker C."/>
            <person name="Ohm R.A."/>
            <person name="Evans H.C."/>
            <person name="Brachmann A."/>
            <person name="Hughes D.P."/>
        </authorList>
    </citation>
    <scope>NUCLEOTIDE SEQUENCE [LARGE SCALE GENOMIC DNA]</scope>
    <source>
        <strain evidence="1 2">SC16a</strain>
    </source>
</reference>
<evidence type="ECO:0000313" key="2">
    <source>
        <dbReference type="Proteomes" id="UP000037136"/>
    </source>
</evidence>
<protein>
    <submittedName>
        <fullName evidence="1">Uncharacterized protein</fullName>
    </submittedName>
</protein>
<comment type="caution">
    <text evidence="1">The sequence shown here is derived from an EMBL/GenBank/DDBJ whole genome shotgun (WGS) entry which is preliminary data.</text>
</comment>
<gene>
    <name evidence="1" type="ORF">XA68_16785</name>
</gene>
<dbReference type="AlphaFoldDB" id="A0A2A9P5Q0"/>
<accession>A0A2A9P5Q0</accession>
<reference evidence="1 2" key="1">
    <citation type="journal article" date="2015" name="BMC Genomics">
        <title>Gene expression during zombie ant biting behavior reflects the complexity underlying fungal parasitic behavioral manipulation.</title>
        <authorList>
            <person name="de Bekker C."/>
            <person name="Ohm R.A."/>
            <person name="Loreto R.G."/>
            <person name="Sebastian A."/>
            <person name="Albert I."/>
            <person name="Merrow M."/>
            <person name="Brachmann A."/>
            <person name="Hughes D.P."/>
        </authorList>
    </citation>
    <scope>NUCLEOTIDE SEQUENCE [LARGE SCALE GENOMIC DNA]</scope>
    <source>
        <strain evidence="1 2">SC16a</strain>
    </source>
</reference>